<comment type="caution">
    <text evidence="9">The sequence shown here is derived from an EMBL/GenBank/DDBJ whole genome shotgun (WGS) entry which is preliminary data.</text>
</comment>
<evidence type="ECO:0000256" key="4">
    <source>
        <dbReference type="ARBA" id="ARBA00022989"/>
    </source>
</evidence>
<dbReference type="InterPro" id="IPR046756">
    <property type="entry name" value="VAS1/VOA1_TM"/>
</dbReference>
<sequence length="413" mass="47670">MANFRNKCLLSILLFSLFNCALSGVPVLLWESSSTLEKQEIIPALYQLDTDEFSNHIWKKVHTHKPLIVVFIEETLSVEDFSWQDVQHQGSFPQLRNLTKTSARVEFIPSVEYPLDALKTLVENHKYQWEKYDRNNLPTKGSVLLEVKMQDPLNNEDRPDLLRRHDKNIAEIYSQLLSKHSSIIAIFTGKQSSWVELESNRVRREADEINSSSTRILGSSKNNYYRIEPYASPVLQVRNETVYLNTSIGQPQMDDRTNFTRLIIQYKDNNGSKLIFRYRFEKDEEKNTWSLNYVEFQSDSNAYELYPEKDITASIGKSFSDSNPVIFKPKNESDIELRFPKGLQAQPYMEDMEFNGTEVTPVGFFTPAIWSGLITSFLLGLVLTWGIVMLLDIKTMDRFDDPKGKTISTAAAE</sequence>
<accession>A0AAW1CYN9</accession>
<keyword evidence="7" id="KW-0732">Signal</keyword>
<evidence type="ECO:0000256" key="3">
    <source>
        <dbReference type="ARBA" id="ARBA00022692"/>
    </source>
</evidence>
<feature type="signal peptide" evidence="7">
    <location>
        <begin position="1"/>
        <end position="23"/>
    </location>
</feature>
<dbReference type="InterPro" id="IPR008388">
    <property type="entry name" value="Ac45_acc_su"/>
</dbReference>
<comment type="subcellular location">
    <subcellularLocation>
        <location evidence="1">Membrane</location>
        <topology evidence="1">Single-pass membrane protein</topology>
    </subcellularLocation>
</comment>
<dbReference type="PANTHER" id="PTHR12471:SF7">
    <property type="entry name" value="V-TYPE PROTON ATPASE SUBUNIT S1"/>
    <property type="match status" value="1"/>
</dbReference>
<evidence type="ECO:0000313" key="9">
    <source>
        <dbReference type="EMBL" id="KAK9501993.1"/>
    </source>
</evidence>
<protein>
    <recommendedName>
        <fullName evidence="8">V-type proton ATPase subunit S1/VOA1 transmembrane domain-containing protein</fullName>
    </recommendedName>
</protein>
<feature type="chain" id="PRO_5043486247" description="V-type proton ATPase subunit S1/VOA1 transmembrane domain-containing protein" evidence="7">
    <location>
        <begin position="24"/>
        <end position="413"/>
    </location>
</feature>
<comment type="similarity">
    <text evidence="2">Belongs to the vacuolar ATPase subunit S1 family.</text>
</comment>
<dbReference type="GO" id="GO:0001671">
    <property type="term" value="F:ATPase activator activity"/>
    <property type="evidence" value="ECO:0007669"/>
    <property type="project" value="TreeGrafter"/>
</dbReference>
<dbReference type="Proteomes" id="UP001461498">
    <property type="component" value="Unassembled WGS sequence"/>
</dbReference>
<organism evidence="9 10">
    <name type="scientific">Rhynocoris fuscipes</name>
    <dbReference type="NCBI Taxonomy" id="488301"/>
    <lineage>
        <taxon>Eukaryota</taxon>
        <taxon>Metazoa</taxon>
        <taxon>Ecdysozoa</taxon>
        <taxon>Arthropoda</taxon>
        <taxon>Hexapoda</taxon>
        <taxon>Insecta</taxon>
        <taxon>Pterygota</taxon>
        <taxon>Neoptera</taxon>
        <taxon>Paraneoptera</taxon>
        <taxon>Hemiptera</taxon>
        <taxon>Heteroptera</taxon>
        <taxon>Panheteroptera</taxon>
        <taxon>Cimicomorpha</taxon>
        <taxon>Reduviidae</taxon>
        <taxon>Harpactorinae</taxon>
        <taxon>Harpactorini</taxon>
        <taxon>Rhynocoris</taxon>
    </lineage>
</organism>
<proteinExistence type="inferred from homology"/>
<gene>
    <name evidence="9" type="ORF">O3M35_012608</name>
</gene>
<keyword evidence="4 6" id="KW-1133">Transmembrane helix</keyword>
<dbReference type="Pfam" id="PF20520">
    <property type="entry name" value="Ac45-VOA1_TM"/>
    <property type="match status" value="1"/>
</dbReference>
<keyword evidence="5 6" id="KW-0472">Membrane</keyword>
<feature type="transmembrane region" description="Helical" evidence="6">
    <location>
        <begin position="368"/>
        <end position="391"/>
    </location>
</feature>
<evidence type="ECO:0000256" key="5">
    <source>
        <dbReference type="ARBA" id="ARBA00023136"/>
    </source>
</evidence>
<evidence type="ECO:0000256" key="7">
    <source>
        <dbReference type="SAM" id="SignalP"/>
    </source>
</evidence>
<dbReference type="AlphaFoldDB" id="A0AAW1CYN9"/>
<dbReference type="PANTHER" id="PTHR12471">
    <property type="entry name" value="VACUOLAR ATP SYNTHASE SUBUNIT S1"/>
    <property type="match status" value="1"/>
</dbReference>
<evidence type="ECO:0000256" key="1">
    <source>
        <dbReference type="ARBA" id="ARBA00004167"/>
    </source>
</evidence>
<dbReference type="GO" id="GO:0030641">
    <property type="term" value="P:regulation of cellular pH"/>
    <property type="evidence" value="ECO:0007669"/>
    <property type="project" value="TreeGrafter"/>
</dbReference>
<keyword evidence="10" id="KW-1185">Reference proteome</keyword>
<evidence type="ECO:0000256" key="2">
    <source>
        <dbReference type="ARBA" id="ARBA00009037"/>
    </source>
</evidence>
<evidence type="ECO:0000256" key="6">
    <source>
        <dbReference type="SAM" id="Phobius"/>
    </source>
</evidence>
<evidence type="ECO:0000313" key="10">
    <source>
        <dbReference type="Proteomes" id="UP001461498"/>
    </source>
</evidence>
<keyword evidence="3 6" id="KW-0812">Transmembrane</keyword>
<dbReference type="EMBL" id="JAPXFL010000009">
    <property type="protein sequence ID" value="KAK9501993.1"/>
    <property type="molecule type" value="Genomic_DNA"/>
</dbReference>
<feature type="domain" description="V-type proton ATPase subunit S1/VOA1 transmembrane" evidence="8">
    <location>
        <begin position="363"/>
        <end position="401"/>
    </location>
</feature>
<name>A0AAW1CYN9_9HEMI</name>
<evidence type="ECO:0000259" key="8">
    <source>
        <dbReference type="Pfam" id="PF20520"/>
    </source>
</evidence>
<reference evidence="9 10" key="1">
    <citation type="submission" date="2022-12" db="EMBL/GenBank/DDBJ databases">
        <title>Chromosome-level genome assembly of true bugs.</title>
        <authorList>
            <person name="Ma L."/>
            <person name="Li H."/>
        </authorList>
    </citation>
    <scope>NUCLEOTIDE SEQUENCE [LARGE SCALE GENOMIC DNA]</scope>
    <source>
        <strain evidence="9">Lab_2022b</strain>
    </source>
</reference>
<dbReference type="GO" id="GO:0033176">
    <property type="term" value="C:proton-transporting V-type ATPase complex"/>
    <property type="evidence" value="ECO:0007669"/>
    <property type="project" value="TreeGrafter"/>
</dbReference>